<evidence type="ECO:0000313" key="1">
    <source>
        <dbReference type="EMBL" id="OUJ06500.1"/>
    </source>
</evidence>
<comment type="caution">
    <text evidence="1">The sequence shown here is derived from an EMBL/GenBank/DDBJ whole genome shotgun (WGS) entry which is preliminary data.</text>
</comment>
<gene>
    <name evidence="1" type="ORF">HK23_01590</name>
</gene>
<dbReference type="AlphaFoldDB" id="A0A1Y3GA93"/>
<dbReference type="EMBL" id="JOPG01000010">
    <property type="protein sequence ID" value="OUJ06500.1"/>
    <property type="molecule type" value="Genomic_DNA"/>
</dbReference>
<reference evidence="2" key="1">
    <citation type="submission" date="2014-06" db="EMBL/GenBank/DDBJ databases">
        <authorList>
            <person name="Winans N.J."/>
            <person name="Newell P.D."/>
            <person name="Douglas A.E."/>
        </authorList>
    </citation>
    <scope>NUCLEOTIDE SEQUENCE [LARGE SCALE GENOMIC DNA]</scope>
    <source>
        <strain evidence="2">DsW_057</strain>
    </source>
</reference>
<protein>
    <submittedName>
        <fullName evidence="1">Uncharacterized protein</fullName>
    </submittedName>
</protein>
<organism evidence="1 2">
    <name type="scientific">Acetobacter malorum</name>
    <dbReference type="NCBI Taxonomy" id="178901"/>
    <lineage>
        <taxon>Bacteria</taxon>
        <taxon>Pseudomonadati</taxon>
        <taxon>Pseudomonadota</taxon>
        <taxon>Alphaproteobacteria</taxon>
        <taxon>Acetobacterales</taxon>
        <taxon>Acetobacteraceae</taxon>
        <taxon>Acetobacter</taxon>
    </lineage>
</organism>
<sequence>MDIAFIYYDDSNFSEDSPDYEAFFEGTKLTGIKKFLDTNPNILENYDYFWLFEDDLVISHETADGIISFINKYRPVLSAPSLTADSFYTHPVMFQNIDLMLRGTDFVECMSPIMSREFLRDTLKEFEAYPIWGIEYYWQHLLWEKRELAFIYDKYPISHTRPTGHGSLYKNAEGKNINHIEDNAIAQELYGKKFNKYINVLFGMQDNFNPSILVSDDLREYIDSGSRHLVKLHGDHIIPCLKNDTYFANSLFTQFLSFQRIQEIFGLHDITPLESQLIVRTWSFGRIEPHAEWAKKLKFDISGNIRGYNNSNERYWKVIDDNLVILGDDKMTSTVFNHISQDNGKFYLQGEHKKSSNMIHYLKET</sequence>
<name>A0A1Y3GA93_9PROT</name>
<proteinExistence type="predicted"/>
<evidence type="ECO:0000313" key="2">
    <source>
        <dbReference type="Proteomes" id="UP000242683"/>
    </source>
</evidence>
<dbReference type="Proteomes" id="UP000242683">
    <property type="component" value="Unassembled WGS sequence"/>
</dbReference>
<accession>A0A1Y3GA93</accession>